<protein>
    <submittedName>
        <fullName evidence="1">Uncharacterized protein</fullName>
    </submittedName>
</protein>
<gene>
    <name evidence="1" type="ORF">APHCRT_1659</name>
</gene>
<accession>A0A0F3PKT2</accession>
<proteinExistence type="predicted"/>
<evidence type="ECO:0000313" key="2">
    <source>
        <dbReference type="Proteomes" id="UP000033722"/>
    </source>
</evidence>
<dbReference type="AlphaFoldDB" id="A0A0F3PKT2"/>
<sequence length="51" mass="5998">MLLGMSYSPGKAGFVHLKPKSFPIQSSRFLRFYVHEYKYQNIKLMMRAGDQ</sequence>
<dbReference type="Proteomes" id="UP000033722">
    <property type="component" value="Unassembled WGS sequence"/>
</dbReference>
<dbReference type="EMBL" id="LAOD01000045">
    <property type="protein sequence ID" value="KJV79809.1"/>
    <property type="molecule type" value="Genomic_DNA"/>
</dbReference>
<dbReference type="PATRIC" id="fig|1359157.3.peg.1595"/>
<organism evidence="1 2">
    <name type="scientific">Anaplasma phagocytophilum str. CRT53-1</name>
    <dbReference type="NCBI Taxonomy" id="1359157"/>
    <lineage>
        <taxon>Bacteria</taxon>
        <taxon>Pseudomonadati</taxon>
        <taxon>Pseudomonadota</taxon>
        <taxon>Alphaproteobacteria</taxon>
        <taxon>Rickettsiales</taxon>
        <taxon>Anaplasmataceae</taxon>
        <taxon>Anaplasma</taxon>
        <taxon>phagocytophilum group</taxon>
    </lineage>
</organism>
<name>A0A0F3PKT2_ANAPH</name>
<comment type="caution">
    <text evidence="1">The sequence shown here is derived from an EMBL/GenBank/DDBJ whole genome shotgun (WGS) entry which is preliminary data.</text>
</comment>
<evidence type="ECO:0000313" key="1">
    <source>
        <dbReference type="EMBL" id="KJV79809.1"/>
    </source>
</evidence>
<reference evidence="1 2" key="1">
    <citation type="submission" date="2015-01" db="EMBL/GenBank/DDBJ databases">
        <title>Genome Sequencing of Rickettsiales.</title>
        <authorList>
            <person name="Daugherty S.C."/>
            <person name="Su Q."/>
            <person name="Abolude K."/>
            <person name="Beier-Sexton M."/>
            <person name="Carlyon J.A."/>
            <person name="Carter R."/>
            <person name="Day N.P."/>
            <person name="Dumler S.J."/>
            <person name="Dyachenko V."/>
            <person name="Godinez A."/>
            <person name="Kurtti T.J."/>
            <person name="Lichay M."/>
            <person name="Mullins K.E."/>
            <person name="Ott S."/>
            <person name="Pappas-Brown V."/>
            <person name="Paris D.H."/>
            <person name="Patel P."/>
            <person name="Richards A.L."/>
            <person name="Sadzewicz L."/>
            <person name="Sears K."/>
            <person name="Seidman D."/>
            <person name="Sengamalay N."/>
            <person name="Stenos J."/>
            <person name="Tallon L.J."/>
            <person name="Vincent G."/>
            <person name="Fraser C.M."/>
            <person name="Munderloh U."/>
            <person name="Dunning-Hotopp J.C."/>
        </authorList>
    </citation>
    <scope>NUCLEOTIDE SEQUENCE [LARGE SCALE GENOMIC DNA]</scope>
    <source>
        <strain evidence="1 2">CRT53-1</strain>
    </source>
</reference>